<evidence type="ECO:0000313" key="2">
    <source>
        <dbReference type="Proteomes" id="UP001430172"/>
    </source>
</evidence>
<dbReference type="EMBL" id="JAFDVD010000006">
    <property type="protein sequence ID" value="MBM6399791.1"/>
    <property type="molecule type" value="Genomic_DNA"/>
</dbReference>
<name>A0ABS2CKX0_9MICO</name>
<sequence length="83" mass="8898">MTLPADAHILELLVNRDGLPTLVTLENGATITVYNIAWGYDIGDEYAHVTTNVSPEVDGTAIHLFLTSEVRSISDPDSGETLG</sequence>
<reference evidence="1" key="1">
    <citation type="submission" date="2021-02" db="EMBL/GenBank/DDBJ databases">
        <title>Phycicoccus sp. MQZ13P-5T, whole genome shotgun sequence.</title>
        <authorList>
            <person name="Tuo L."/>
        </authorList>
    </citation>
    <scope>NUCLEOTIDE SEQUENCE</scope>
    <source>
        <strain evidence="1">MQZ13P-5</strain>
    </source>
</reference>
<protein>
    <submittedName>
        <fullName evidence="1">Uncharacterized protein</fullName>
    </submittedName>
</protein>
<gene>
    <name evidence="1" type="ORF">JQN70_05285</name>
</gene>
<accession>A0ABS2CKX0</accession>
<dbReference type="Proteomes" id="UP001430172">
    <property type="component" value="Unassembled WGS sequence"/>
</dbReference>
<evidence type="ECO:0000313" key="1">
    <source>
        <dbReference type="EMBL" id="MBM6399791.1"/>
    </source>
</evidence>
<proteinExistence type="predicted"/>
<keyword evidence="2" id="KW-1185">Reference proteome</keyword>
<dbReference type="RefSeq" id="WP_204130278.1">
    <property type="nucleotide sequence ID" value="NZ_JAFDVD010000006.1"/>
</dbReference>
<organism evidence="1 2">
    <name type="scientific">Phycicoccus sonneratiae</name>
    <dbReference type="NCBI Taxonomy" id="2807628"/>
    <lineage>
        <taxon>Bacteria</taxon>
        <taxon>Bacillati</taxon>
        <taxon>Actinomycetota</taxon>
        <taxon>Actinomycetes</taxon>
        <taxon>Micrococcales</taxon>
        <taxon>Intrasporangiaceae</taxon>
        <taxon>Phycicoccus</taxon>
    </lineage>
</organism>
<comment type="caution">
    <text evidence="1">The sequence shown here is derived from an EMBL/GenBank/DDBJ whole genome shotgun (WGS) entry which is preliminary data.</text>
</comment>